<dbReference type="Gene3D" id="3.40.30.60">
    <property type="entry name" value="FHIPEP family, domain 1"/>
    <property type="match status" value="1"/>
</dbReference>
<feature type="transmembrane region" description="Helical" evidence="7">
    <location>
        <begin position="227"/>
        <end position="254"/>
    </location>
</feature>
<dbReference type="RefSeq" id="WP_051004350.1">
    <property type="nucleotide sequence ID" value="NZ_AJYG02000064.1"/>
</dbReference>
<evidence type="ECO:0000256" key="3">
    <source>
        <dbReference type="ARBA" id="ARBA00022475"/>
    </source>
</evidence>
<accession>A0ABV4L6D5</accession>
<proteinExistence type="inferred from homology"/>
<dbReference type="PRINTS" id="PR00949">
    <property type="entry name" value="TYPE3IMAPROT"/>
</dbReference>
<dbReference type="PANTHER" id="PTHR30161">
    <property type="entry name" value="FLAGELLAR EXPORT PROTEIN, MEMBRANE FLHA SUBUNIT-RELATED"/>
    <property type="match status" value="1"/>
</dbReference>
<protein>
    <submittedName>
        <fullName evidence="8">Flagellar biosynthesis protein FlhA</fullName>
    </submittedName>
</protein>
<name>A0ABV4L6D5_9GAMM</name>
<dbReference type="EMBL" id="JBGONM010000038">
    <property type="protein sequence ID" value="MEZ8082573.1"/>
    <property type="molecule type" value="Genomic_DNA"/>
</dbReference>
<feature type="transmembrane region" description="Helical" evidence="7">
    <location>
        <begin position="68"/>
        <end position="88"/>
    </location>
</feature>
<gene>
    <name evidence="8" type="ORF">ACED35_15745</name>
</gene>
<comment type="subcellular location">
    <subcellularLocation>
        <location evidence="1">Cell membrane</location>
        <topology evidence="1">Multi-pass membrane protein</topology>
    </subcellularLocation>
</comment>
<evidence type="ECO:0000256" key="6">
    <source>
        <dbReference type="ARBA" id="ARBA00023136"/>
    </source>
</evidence>
<dbReference type="PANTHER" id="PTHR30161:SF1">
    <property type="entry name" value="FLAGELLAR BIOSYNTHESIS PROTEIN FLHA-RELATED"/>
    <property type="match status" value="1"/>
</dbReference>
<evidence type="ECO:0000256" key="5">
    <source>
        <dbReference type="ARBA" id="ARBA00022989"/>
    </source>
</evidence>
<feature type="transmembrane region" description="Helical" evidence="7">
    <location>
        <begin position="108"/>
        <end position="127"/>
    </location>
</feature>
<sequence>MFRQYLIKDWRSNLFIIGVVLILMVIFVPIPTYLLDFLQIVNFSIALLILLLTFCTDKPLSFSTFPSIILIATLFRLALNISATRLILSDGDAGDVIAAIGEFVVAGNYVIGFIVFIIFVVVQYVVVTNGAQRVAEVAARFTLDSMPGKQMAIDADMNMGLIDEHEAKERRANIEREANFYGAMDGATKFVKGDAIAGIIIILINIIGGVAVGVGQNGMSWGDALTMYSLLTIGDGIVTQIPSLIIAVATGIIITRAATDYELSHEIGRQVSSHPRTLILVTLALVVALFFEGLPTMPILLTALIFAVGVWWAIKSRVATEVQDTDTDDKEDLVNYIKVHPIEMRLGEQLKKTVESGNWGLETRLEALKKSVAKDYGYIMPDIRFKADSELGEEGYEIHVHGSRLGKGEIRRDKTLVISDVKALSELSGEDTKEPAYGLPALWIDHEQRSLAQSRSCTLVEPEMVIFTHISEVIKNNLHDVISRKDVEQIIARVKQDNASLVEEIVPNVLSVSDVHRLLRLLMNEKVSIRHIEMILEAASEHAAVEDKNVEKLVERVRERLASRLCDRYLDNDEQLNVITMTPQLESMLKRAIGGDAQGGQVAPGEVESTLQQLVSQCDAVMAKGLEPVLLCSAAIRAPLRKITERVIPRLAVISAQEVKGVKGIRTIGKLTYKETA</sequence>
<evidence type="ECO:0000256" key="1">
    <source>
        <dbReference type="ARBA" id="ARBA00004651"/>
    </source>
</evidence>
<dbReference type="Proteomes" id="UP001569154">
    <property type="component" value="Unassembled WGS sequence"/>
</dbReference>
<keyword evidence="8" id="KW-0969">Cilium</keyword>
<keyword evidence="9" id="KW-1185">Reference proteome</keyword>
<evidence type="ECO:0000256" key="2">
    <source>
        <dbReference type="ARBA" id="ARBA00008835"/>
    </source>
</evidence>
<dbReference type="Gene3D" id="1.10.8.540">
    <property type="entry name" value="FHIPEP family, domain 3"/>
    <property type="match status" value="1"/>
</dbReference>
<feature type="transmembrane region" description="Helical" evidence="7">
    <location>
        <begin position="195"/>
        <end position="215"/>
    </location>
</feature>
<keyword evidence="3" id="KW-1003">Cell membrane</keyword>
<dbReference type="InterPro" id="IPR042193">
    <property type="entry name" value="FHIPEP_3"/>
</dbReference>
<dbReference type="PROSITE" id="PS00994">
    <property type="entry name" value="FHIPEP"/>
    <property type="match status" value="1"/>
</dbReference>
<reference evidence="8 9" key="1">
    <citation type="submission" date="2024-06" db="EMBL/GenBank/DDBJ databases">
        <authorList>
            <person name="Steensen K."/>
            <person name="Seneca J."/>
            <person name="Bartlau N."/>
            <person name="Yu A.X."/>
            <person name="Polz M.F."/>
        </authorList>
    </citation>
    <scope>NUCLEOTIDE SEQUENCE [LARGE SCALE GENOMIC DNA]</scope>
    <source>
        <strain evidence="8 9">1F260</strain>
    </source>
</reference>
<keyword evidence="4 7" id="KW-0812">Transmembrane</keyword>
<evidence type="ECO:0000313" key="9">
    <source>
        <dbReference type="Proteomes" id="UP001569154"/>
    </source>
</evidence>
<comment type="caution">
    <text evidence="8">The sequence shown here is derived from an EMBL/GenBank/DDBJ whole genome shotgun (WGS) entry which is preliminary data.</text>
</comment>
<feature type="transmembrane region" description="Helical" evidence="7">
    <location>
        <begin position="275"/>
        <end position="291"/>
    </location>
</feature>
<keyword evidence="6 7" id="KW-0472">Membrane</keyword>
<evidence type="ECO:0000313" key="8">
    <source>
        <dbReference type="EMBL" id="MEZ8082573.1"/>
    </source>
</evidence>
<feature type="transmembrane region" description="Helical" evidence="7">
    <location>
        <begin position="12"/>
        <end position="31"/>
    </location>
</feature>
<evidence type="ECO:0000256" key="4">
    <source>
        <dbReference type="ARBA" id="ARBA00022692"/>
    </source>
</evidence>
<feature type="transmembrane region" description="Helical" evidence="7">
    <location>
        <begin position="37"/>
        <end position="56"/>
    </location>
</feature>
<keyword evidence="5 7" id="KW-1133">Transmembrane helix</keyword>
<dbReference type="PIRSF" id="PIRSF005419">
    <property type="entry name" value="FlhA"/>
    <property type="match status" value="1"/>
</dbReference>
<keyword evidence="8" id="KW-0966">Cell projection</keyword>
<dbReference type="Pfam" id="PF00771">
    <property type="entry name" value="FHIPEP"/>
    <property type="match status" value="1"/>
</dbReference>
<dbReference type="Gene3D" id="3.40.50.12790">
    <property type="entry name" value="FHIPEP family, domain 4"/>
    <property type="match status" value="1"/>
</dbReference>
<organism evidence="8 9">
    <name type="scientific">Enterovibrio norvegicus</name>
    <dbReference type="NCBI Taxonomy" id="188144"/>
    <lineage>
        <taxon>Bacteria</taxon>
        <taxon>Pseudomonadati</taxon>
        <taxon>Pseudomonadota</taxon>
        <taxon>Gammaproteobacteria</taxon>
        <taxon>Vibrionales</taxon>
        <taxon>Vibrionaceae</taxon>
        <taxon>Enterovibrio</taxon>
    </lineage>
</organism>
<dbReference type="InterPro" id="IPR042194">
    <property type="entry name" value="FHIPEP_1"/>
</dbReference>
<evidence type="ECO:0000256" key="7">
    <source>
        <dbReference type="SAM" id="Phobius"/>
    </source>
</evidence>
<keyword evidence="8" id="KW-0282">Flagellum</keyword>
<comment type="similarity">
    <text evidence="2">Belongs to the FHIPEP (flagella/HR/invasion proteins export pore) family.</text>
</comment>
<dbReference type="InterPro" id="IPR001712">
    <property type="entry name" value="T3SS_FHIPEP"/>
</dbReference>
<dbReference type="InterPro" id="IPR025505">
    <property type="entry name" value="FHIPEP_CS"/>
</dbReference>
<dbReference type="InterPro" id="IPR042196">
    <property type="entry name" value="FHIPEP_4"/>
</dbReference>